<dbReference type="GO" id="GO:0005634">
    <property type="term" value="C:nucleus"/>
    <property type="evidence" value="ECO:0007669"/>
    <property type="project" value="TreeGrafter"/>
</dbReference>
<dbReference type="Pfam" id="PF15011">
    <property type="entry name" value="CA109-like"/>
    <property type="match status" value="1"/>
</dbReference>
<dbReference type="AlphaFoldDB" id="A0AAE0TCW8"/>
<evidence type="ECO:0000313" key="2">
    <source>
        <dbReference type="Proteomes" id="UP001195483"/>
    </source>
</evidence>
<comment type="caution">
    <text evidence="1">The sequence shown here is derived from an EMBL/GenBank/DDBJ whole genome shotgun (WGS) entry which is preliminary data.</text>
</comment>
<dbReference type="Proteomes" id="UP001195483">
    <property type="component" value="Unassembled WGS sequence"/>
</dbReference>
<protein>
    <submittedName>
        <fullName evidence="1">Uncharacterized protein</fullName>
    </submittedName>
</protein>
<sequence length="226" mass="26235">MVKPSAVPDNASGPNFCQLVMDISTNEETKVRSQLHKSFKAVKNCLSTWKEALAACQQPLYQVENLCEQHQCCSDANIEQSGIIKPFPDIKMRLLHKIDVELEEQLSRINVEMKKLDNCCERIGKHCHYSMKSYQENSPYIPLDKVLEQTPTCPAISDMLEWLQQIERLVFQQYHCKKYLLEMFSPKNKDGTENLKNTWSLGDQELINTVEEYLSYTSFFLEEKIT</sequence>
<evidence type="ECO:0000313" key="1">
    <source>
        <dbReference type="EMBL" id="KAK3608061.1"/>
    </source>
</evidence>
<reference evidence="1" key="3">
    <citation type="submission" date="2023-05" db="EMBL/GenBank/DDBJ databases">
        <authorList>
            <person name="Smith C.H."/>
        </authorList>
    </citation>
    <scope>NUCLEOTIDE SEQUENCE</scope>
    <source>
        <strain evidence="1">CHS0354</strain>
        <tissue evidence="1">Mantle</tissue>
    </source>
</reference>
<proteinExistence type="predicted"/>
<dbReference type="PANTHER" id="PTHR16234:SF5">
    <property type="entry name" value="AFG2-INTERACTING RIBOSOME MATURATION FACTOR"/>
    <property type="match status" value="1"/>
</dbReference>
<reference evidence="1" key="1">
    <citation type="journal article" date="2021" name="Genome Biol. Evol.">
        <title>A High-Quality Reference Genome for a Parasitic Bivalve with Doubly Uniparental Inheritance (Bivalvia: Unionida).</title>
        <authorList>
            <person name="Smith C.H."/>
        </authorList>
    </citation>
    <scope>NUCLEOTIDE SEQUENCE</scope>
    <source>
        <strain evidence="1">CHS0354</strain>
    </source>
</reference>
<reference evidence="1" key="2">
    <citation type="journal article" date="2021" name="Genome Biol. Evol.">
        <title>Developing a high-quality reference genome for a parasitic bivalve with doubly uniparental inheritance (Bivalvia: Unionida).</title>
        <authorList>
            <person name="Smith C.H."/>
        </authorList>
    </citation>
    <scope>NUCLEOTIDE SEQUENCE</scope>
    <source>
        <strain evidence="1">CHS0354</strain>
        <tissue evidence="1">Mantle</tissue>
    </source>
</reference>
<dbReference type="InterPro" id="IPR029159">
    <property type="entry name" value="CA109-like"/>
</dbReference>
<gene>
    <name evidence="1" type="ORF">CHS0354_031048</name>
</gene>
<name>A0AAE0TCW8_9BIVA</name>
<dbReference type="GO" id="GO:0005737">
    <property type="term" value="C:cytoplasm"/>
    <property type="evidence" value="ECO:0007669"/>
    <property type="project" value="TreeGrafter"/>
</dbReference>
<dbReference type="EMBL" id="JAEAOA010001852">
    <property type="protein sequence ID" value="KAK3608061.1"/>
    <property type="molecule type" value="Genomic_DNA"/>
</dbReference>
<keyword evidence="2" id="KW-1185">Reference proteome</keyword>
<organism evidence="1 2">
    <name type="scientific">Potamilus streckersoni</name>
    <dbReference type="NCBI Taxonomy" id="2493646"/>
    <lineage>
        <taxon>Eukaryota</taxon>
        <taxon>Metazoa</taxon>
        <taxon>Spiralia</taxon>
        <taxon>Lophotrochozoa</taxon>
        <taxon>Mollusca</taxon>
        <taxon>Bivalvia</taxon>
        <taxon>Autobranchia</taxon>
        <taxon>Heteroconchia</taxon>
        <taxon>Palaeoheterodonta</taxon>
        <taxon>Unionida</taxon>
        <taxon>Unionoidea</taxon>
        <taxon>Unionidae</taxon>
        <taxon>Ambleminae</taxon>
        <taxon>Lampsilini</taxon>
        <taxon>Potamilus</taxon>
    </lineage>
</organism>
<accession>A0AAE0TCW8</accession>
<dbReference type="PANTHER" id="PTHR16234">
    <property type="entry name" value="SIMILAR TO HYPOTHETICAL PROTEIN FLJ20508"/>
    <property type="match status" value="1"/>
</dbReference>